<name>A0A8W8NWT2_MAGGI</name>
<accession>A0A8W8NWT2</accession>
<dbReference type="InterPro" id="IPR049050">
    <property type="entry name" value="nSTAND3"/>
</dbReference>
<dbReference type="SUPFAM" id="SSF52540">
    <property type="entry name" value="P-loop containing nucleoside triphosphate hydrolases"/>
    <property type="match status" value="1"/>
</dbReference>
<dbReference type="InterPro" id="IPR027417">
    <property type="entry name" value="P-loop_NTPase"/>
</dbReference>
<dbReference type="Proteomes" id="UP000005408">
    <property type="component" value="Unassembled WGS sequence"/>
</dbReference>
<organism evidence="2 3">
    <name type="scientific">Magallana gigas</name>
    <name type="common">Pacific oyster</name>
    <name type="synonym">Crassostrea gigas</name>
    <dbReference type="NCBI Taxonomy" id="29159"/>
    <lineage>
        <taxon>Eukaryota</taxon>
        <taxon>Metazoa</taxon>
        <taxon>Spiralia</taxon>
        <taxon>Lophotrochozoa</taxon>
        <taxon>Mollusca</taxon>
        <taxon>Bivalvia</taxon>
        <taxon>Autobranchia</taxon>
        <taxon>Pteriomorphia</taxon>
        <taxon>Ostreida</taxon>
        <taxon>Ostreoidea</taxon>
        <taxon>Ostreidae</taxon>
        <taxon>Magallana</taxon>
    </lineage>
</organism>
<dbReference type="EnsemblMetazoa" id="G8901.1">
    <property type="protein sequence ID" value="G8901.1:cds"/>
    <property type="gene ID" value="G8901"/>
</dbReference>
<proteinExistence type="predicted"/>
<dbReference type="Pfam" id="PF20720">
    <property type="entry name" value="nSTAND3"/>
    <property type="match status" value="1"/>
</dbReference>
<evidence type="ECO:0000313" key="3">
    <source>
        <dbReference type="Proteomes" id="UP000005408"/>
    </source>
</evidence>
<keyword evidence="3" id="KW-1185">Reference proteome</keyword>
<sequence length="89" mass="10032">MFNKVVDKPYVTFVGVPGSGKSVTVRHIALKLQEEGYDILPIKDISDIENHCNPDIPQVFVIDDVVGVLGLDMSEFNKLFSRAYDKIYE</sequence>
<dbReference type="AlphaFoldDB" id="A0A8W8NWT2"/>
<evidence type="ECO:0000259" key="1">
    <source>
        <dbReference type="Pfam" id="PF20720"/>
    </source>
</evidence>
<evidence type="ECO:0000313" key="2">
    <source>
        <dbReference type="EnsemblMetazoa" id="G8901.1:cds"/>
    </source>
</evidence>
<reference evidence="2" key="1">
    <citation type="submission" date="2022-08" db="UniProtKB">
        <authorList>
            <consortium name="EnsemblMetazoa"/>
        </authorList>
    </citation>
    <scope>IDENTIFICATION</scope>
    <source>
        <strain evidence="2">05x7-T-G4-1.051#20</strain>
    </source>
</reference>
<protein>
    <recommendedName>
        <fullName evidence="1">Novel STAND NTPase 3 domain-containing protein</fullName>
    </recommendedName>
</protein>
<feature type="domain" description="Novel STAND NTPase 3" evidence="1">
    <location>
        <begin position="7"/>
        <end position="77"/>
    </location>
</feature>